<keyword evidence="1" id="KW-0238">DNA-binding</keyword>
<protein>
    <recommendedName>
        <fullName evidence="2">HTH CENPB-type domain-containing protein</fullName>
    </recommendedName>
</protein>
<dbReference type="GO" id="GO:0005634">
    <property type="term" value="C:nucleus"/>
    <property type="evidence" value="ECO:0007669"/>
    <property type="project" value="TreeGrafter"/>
</dbReference>
<dbReference type="Proteomes" id="UP000078046">
    <property type="component" value="Unassembled WGS sequence"/>
</dbReference>
<evidence type="ECO:0000256" key="1">
    <source>
        <dbReference type="ARBA" id="ARBA00023125"/>
    </source>
</evidence>
<reference evidence="3 4" key="1">
    <citation type="submission" date="2016-04" db="EMBL/GenBank/DDBJ databases">
        <title>The genome of Intoshia linei affirms orthonectids as highly simplified spiralians.</title>
        <authorList>
            <person name="Mikhailov K.V."/>
            <person name="Slusarev G.S."/>
            <person name="Nikitin M.A."/>
            <person name="Logacheva M.D."/>
            <person name="Penin A."/>
            <person name="Aleoshin V."/>
            <person name="Panchin Y.V."/>
        </authorList>
    </citation>
    <scope>NUCLEOTIDE SEQUENCE [LARGE SCALE GENOMIC DNA]</scope>
    <source>
        <strain evidence="3">Intl2013</strain>
        <tissue evidence="3">Whole animal</tissue>
    </source>
</reference>
<feature type="domain" description="HTH CENPB-type" evidence="2">
    <location>
        <begin position="57"/>
        <end position="128"/>
    </location>
</feature>
<dbReference type="PANTHER" id="PTHR19303:SF73">
    <property type="entry name" value="PROTEIN PDC2"/>
    <property type="match status" value="1"/>
</dbReference>
<dbReference type="AlphaFoldDB" id="A0A177AU79"/>
<comment type="caution">
    <text evidence="3">The sequence shown here is derived from an EMBL/GenBank/DDBJ whole genome shotgun (WGS) entry which is preliminary data.</text>
</comment>
<dbReference type="Pfam" id="PF03221">
    <property type="entry name" value="HTH_Tnp_Tc5"/>
    <property type="match status" value="1"/>
</dbReference>
<proteinExistence type="predicted"/>
<dbReference type="SMART" id="SM00674">
    <property type="entry name" value="CENPB"/>
    <property type="match status" value="1"/>
</dbReference>
<dbReference type="SUPFAM" id="SSF46689">
    <property type="entry name" value="Homeodomain-like"/>
    <property type="match status" value="1"/>
</dbReference>
<sequence length="314" mass="36017">MSGFKAKMAIIKKVFKGIKKYIIVEEFGVVPSGISYIIKNKEAIMSRVSSLTPTTLKSTKIRAVKQDKVEKSVLTFFNLARSQNIPVSGAILRQKALTYAKKLNITDFNASHGWLTKFRRRNNISFKKICGEKKSVNTEFFQDYSAKNVFNADEFALYYECLPDKTMEYKKHQCFGSKSSGNNINAINLFDAVMLISRAWQRVKTVTIKNCFSKAGMFCLKYTNLNQETLSQFVNAKTNPLNSVFLGGISFDFEALVNMRYKYASKFEMKYNKLADICLCLYSKKREYILKAIEIKNIFIDNQYAVTTMECISR</sequence>
<accession>A0A177AU79</accession>
<keyword evidence="4" id="KW-1185">Reference proteome</keyword>
<dbReference type="PANTHER" id="PTHR19303">
    <property type="entry name" value="TRANSPOSON"/>
    <property type="match status" value="1"/>
</dbReference>
<dbReference type="Gene3D" id="1.10.10.60">
    <property type="entry name" value="Homeodomain-like"/>
    <property type="match status" value="2"/>
</dbReference>
<dbReference type="OrthoDB" id="9909311at2759"/>
<dbReference type="EMBL" id="LWCA01001530">
    <property type="protein sequence ID" value="OAF64933.1"/>
    <property type="molecule type" value="Genomic_DNA"/>
</dbReference>
<dbReference type="InterPro" id="IPR006600">
    <property type="entry name" value="HTH_CenpB_DNA-bd_dom"/>
</dbReference>
<dbReference type="GO" id="GO:0003677">
    <property type="term" value="F:DNA binding"/>
    <property type="evidence" value="ECO:0007669"/>
    <property type="project" value="UniProtKB-KW"/>
</dbReference>
<dbReference type="InterPro" id="IPR050863">
    <property type="entry name" value="CenT-Element_Derived"/>
</dbReference>
<evidence type="ECO:0000259" key="2">
    <source>
        <dbReference type="PROSITE" id="PS51253"/>
    </source>
</evidence>
<evidence type="ECO:0000313" key="3">
    <source>
        <dbReference type="EMBL" id="OAF64933.1"/>
    </source>
</evidence>
<dbReference type="PROSITE" id="PS51253">
    <property type="entry name" value="HTH_CENPB"/>
    <property type="match status" value="1"/>
</dbReference>
<feature type="non-terminal residue" evidence="3">
    <location>
        <position position="314"/>
    </location>
</feature>
<name>A0A177AU79_9BILA</name>
<evidence type="ECO:0000313" key="4">
    <source>
        <dbReference type="Proteomes" id="UP000078046"/>
    </source>
</evidence>
<dbReference type="InterPro" id="IPR009057">
    <property type="entry name" value="Homeodomain-like_sf"/>
</dbReference>
<organism evidence="3 4">
    <name type="scientific">Intoshia linei</name>
    <dbReference type="NCBI Taxonomy" id="1819745"/>
    <lineage>
        <taxon>Eukaryota</taxon>
        <taxon>Metazoa</taxon>
        <taxon>Spiralia</taxon>
        <taxon>Lophotrochozoa</taxon>
        <taxon>Mesozoa</taxon>
        <taxon>Orthonectida</taxon>
        <taxon>Rhopaluridae</taxon>
        <taxon>Intoshia</taxon>
    </lineage>
</organism>
<gene>
    <name evidence="3" type="ORF">A3Q56_07351</name>
</gene>